<dbReference type="OrthoDB" id="973569at2"/>
<keyword evidence="2" id="KW-1185">Reference proteome</keyword>
<accession>R9H300</accession>
<organism evidence="1 2">
    <name type="scientific">Arcticibacter svalbardensis MN12-7</name>
    <dbReference type="NCBI Taxonomy" id="1150600"/>
    <lineage>
        <taxon>Bacteria</taxon>
        <taxon>Pseudomonadati</taxon>
        <taxon>Bacteroidota</taxon>
        <taxon>Sphingobacteriia</taxon>
        <taxon>Sphingobacteriales</taxon>
        <taxon>Sphingobacteriaceae</taxon>
        <taxon>Arcticibacter</taxon>
    </lineage>
</organism>
<comment type="caution">
    <text evidence="1">The sequence shown here is derived from an EMBL/GenBank/DDBJ whole genome shotgun (WGS) entry which is preliminary data.</text>
</comment>
<dbReference type="RefSeq" id="WP_016194493.1">
    <property type="nucleotide sequence ID" value="NZ_AQPN01000047.1"/>
</dbReference>
<dbReference type="PATRIC" id="fig|1150600.3.peg.1229"/>
<dbReference type="eggNOG" id="ENOG502ZAHF">
    <property type="taxonomic scope" value="Bacteria"/>
</dbReference>
<gene>
    <name evidence="1" type="ORF">ADIARSV_1252</name>
</gene>
<protein>
    <submittedName>
        <fullName evidence="1">Uncharacterized protein</fullName>
    </submittedName>
</protein>
<dbReference type="EMBL" id="AQPN01000047">
    <property type="protein sequence ID" value="EOR95569.1"/>
    <property type="molecule type" value="Genomic_DNA"/>
</dbReference>
<reference evidence="1 2" key="1">
    <citation type="journal article" date="2013" name="Genome Announc.">
        <title>Draft Genome Sequence of Arcticibacter svalbardensis Strain MN12-7T, a Member of the Family Sphingobacteriaceae Isolated from an Arctic Soil Sample.</title>
        <authorList>
            <person name="Shivaji S."/>
            <person name="Ara S."/>
            <person name="Prasad S."/>
            <person name="Manasa B.P."/>
            <person name="Begum Z."/>
            <person name="Singh A."/>
            <person name="Kumar Pinnaka A."/>
        </authorList>
    </citation>
    <scope>NUCLEOTIDE SEQUENCE [LARGE SCALE GENOMIC DNA]</scope>
    <source>
        <strain evidence="1 2">MN12-7</strain>
    </source>
</reference>
<dbReference type="STRING" id="1150600.ADIARSV_1252"/>
<name>R9H300_9SPHI</name>
<dbReference type="Proteomes" id="UP000014174">
    <property type="component" value="Unassembled WGS sequence"/>
</dbReference>
<dbReference type="AlphaFoldDB" id="R9H300"/>
<sequence>MKKIFYLSIMTFISVFTACKNPADDIRIIITPNVFNYTTAIKVDDAAGNALPSNLVIEIAGPDAGAVYTPAGNKSFTVQDGYIYMGIDPHKDPTSGSPLEFNVKVSGDAILNVNIPFTITAGQGYQLKPIKILNINNPPSGASVNKPSFSVATLATQDVTISTNTTTSSLVSTMNIYTGTQFLNAAGQVLSGDRFTSVLVNLDPSTQAGIALFPGGSLTSEAIVNAAGQTISGTFVPAAITDIEFYVNDLEVKGFSKDVMMIQDINPSYINPKTGAIVKVGDLLEIFSYEVTTGIFKFERTASVISHNNGKLAVTYPINHLTAYIAGYVEGACSSSSLQLNATWMTQGVSYPLNIKFMNAQNQVIQDQILNVSSTNTLIPLPVVPTGTSTLIITHSSTGAVLFNGSVTVNCGSVISATLTSVAQQPIVTMQLFVRCPGQTVTVSALPTFQLYYRLTGSNASFLPLGEVVKGYISTTSLDVTKRYDFRGIWESTPKTVGDKAIVANNSTTVGDGVGENLGQYDSVNNLDMLKQACASIGQ</sequence>
<dbReference type="PROSITE" id="PS51257">
    <property type="entry name" value="PROKAR_LIPOPROTEIN"/>
    <property type="match status" value="1"/>
</dbReference>
<proteinExistence type="predicted"/>
<evidence type="ECO:0000313" key="2">
    <source>
        <dbReference type="Proteomes" id="UP000014174"/>
    </source>
</evidence>
<evidence type="ECO:0000313" key="1">
    <source>
        <dbReference type="EMBL" id="EOR95569.1"/>
    </source>
</evidence>